<accession>A0A7Y4EWD5</accession>
<sequence>MNTALILKTIVINYLLIPFGYAANMLDLTDPKNKKFADGYPYYSAIARLNFNDTGNGTSIFALRSRTNKTDGYDTIYAASINVDHENKKEVRIYYPSPDCNQEGRSYATTTSLSTNGRLIEYRKHCDGKTYFIKPESNEGKDFLTNQFKATNFVSIEFSNEIALLDTTGFTNAWNRIN</sequence>
<comment type="caution">
    <text evidence="2">The sequence shown here is derived from an EMBL/GenBank/DDBJ whole genome shotgun (WGS) entry which is preliminary data.</text>
</comment>
<protein>
    <submittedName>
        <fullName evidence="2">Uncharacterized protein</fullName>
    </submittedName>
</protein>
<feature type="transmembrane region" description="Helical" evidence="1">
    <location>
        <begin position="6"/>
        <end position="26"/>
    </location>
</feature>
<evidence type="ECO:0000256" key="1">
    <source>
        <dbReference type="SAM" id="Phobius"/>
    </source>
</evidence>
<organism evidence="2 3">
    <name type="scientific">Vibrio alginolyticus</name>
    <dbReference type="NCBI Taxonomy" id="663"/>
    <lineage>
        <taxon>Bacteria</taxon>
        <taxon>Pseudomonadati</taxon>
        <taxon>Pseudomonadota</taxon>
        <taxon>Gammaproteobacteria</taxon>
        <taxon>Vibrionales</taxon>
        <taxon>Vibrionaceae</taxon>
        <taxon>Vibrio</taxon>
    </lineage>
</organism>
<evidence type="ECO:0000313" key="2">
    <source>
        <dbReference type="EMBL" id="NOI07376.1"/>
    </source>
</evidence>
<dbReference type="Proteomes" id="UP000532247">
    <property type="component" value="Unassembled WGS sequence"/>
</dbReference>
<name>A0A7Y4EWD5_VIBAL</name>
<keyword evidence="1" id="KW-0812">Transmembrane</keyword>
<keyword evidence="1" id="KW-0472">Membrane</keyword>
<gene>
    <name evidence="2" type="ORF">F0254_00675</name>
</gene>
<keyword evidence="1" id="KW-1133">Transmembrane helix</keyword>
<dbReference type="AlphaFoldDB" id="A0A7Y4EWD5"/>
<dbReference type="RefSeq" id="WP_171345310.1">
    <property type="nucleotide sequence ID" value="NZ_VTYF01000001.1"/>
</dbReference>
<evidence type="ECO:0000313" key="3">
    <source>
        <dbReference type="Proteomes" id="UP000532247"/>
    </source>
</evidence>
<dbReference type="EMBL" id="VTYF01000001">
    <property type="protein sequence ID" value="NOI07376.1"/>
    <property type="molecule type" value="Genomic_DNA"/>
</dbReference>
<proteinExistence type="predicted"/>
<reference evidence="2 3" key="1">
    <citation type="submission" date="2019-09" db="EMBL/GenBank/DDBJ databases">
        <title>Draft genome sequencing and comparative genomics of hatchery-associated Vibrios.</title>
        <authorList>
            <person name="Kehlet-Delgado H."/>
            <person name="Mueller R.S."/>
        </authorList>
    </citation>
    <scope>NUCLEOTIDE SEQUENCE [LARGE SCALE GENOMIC DNA]</scope>
    <source>
        <strain evidence="2 3">081416A</strain>
    </source>
</reference>